<comment type="caution">
    <text evidence="1">The sequence shown here is derived from an EMBL/GenBank/DDBJ whole genome shotgun (WGS) entry which is preliminary data.</text>
</comment>
<keyword evidence="2" id="KW-1185">Reference proteome</keyword>
<dbReference type="RefSeq" id="WP_148580266.1">
    <property type="nucleotide sequence ID" value="NZ_JAVEUW010000027.1"/>
</dbReference>
<dbReference type="Gene3D" id="1.10.10.1130">
    <property type="entry name" value="Uncharacterised protein PF10982, DUF2789"/>
    <property type="match status" value="1"/>
</dbReference>
<accession>A0A6C2CN24</accession>
<reference evidence="1 2" key="1">
    <citation type="submission" date="2019-01" db="EMBL/GenBank/DDBJ databases">
        <title>Zoogloea oleivorans genome sequencing and assembly.</title>
        <authorList>
            <person name="Tancsics A."/>
            <person name="Farkas M."/>
            <person name="Kriszt B."/>
            <person name="Maroti G."/>
            <person name="Horvath B."/>
        </authorList>
    </citation>
    <scope>NUCLEOTIDE SEQUENCE [LARGE SCALE GENOMIC DNA]</scope>
    <source>
        <strain evidence="1 2">Buc</strain>
    </source>
</reference>
<dbReference type="AlphaFoldDB" id="A0A6C2CN24"/>
<dbReference type="InterPro" id="IPR021250">
    <property type="entry name" value="DUF2789"/>
</dbReference>
<protein>
    <submittedName>
        <fullName evidence="1">DUF2789 domain-containing protein</fullName>
    </submittedName>
</protein>
<name>A0A6C2CN24_9RHOO</name>
<dbReference type="Proteomes" id="UP000389128">
    <property type="component" value="Unassembled WGS sequence"/>
</dbReference>
<dbReference type="OrthoDB" id="5828847at2"/>
<dbReference type="InterPro" id="IPR038086">
    <property type="entry name" value="DUF2789_sf"/>
</dbReference>
<sequence>MESHTHSIANLFAQLGLPNDEEAINTFIGTHAPLPHDVQLTNASFWTPAQATFLKTEIAEDADWSAVIDTLDVQLRAKS</sequence>
<evidence type="ECO:0000313" key="2">
    <source>
        <dbReference type="Proteomes" id="UP000389128"/>
    </source>
</evidence>
<proteinExistence type="predicted"/>
<dbReference type="Pfam" id="PF10982">
    <property type="entry name" value="DUF2789"/>
    <property type="match status" value="1"/>
</dbReference>
<gene>
    <name evidence="1" type="ORF">ETQ85_16935</name>
</gene>
<evidence type="ECO:0000313" key="1">
    <source>
        <dbReference type="EMBL" id="TYC54849.1"/>
    </source>
</evidence>
<dbReference type="EMBL" id="SDKK01000016">
    <property type="protein sequence ID" value="TYC54849.1"/>
    <property type="molecule type" value="Genomic_DNA"/>
</dbReference>
<organism evidence="1 2">
    <name type="scientific">Zoogloea oleivorans</name>
    <dbReference type="NCBI Taxonomy" id="1552750"/>
    <lineage>
        <taxon>Bacteria</taxon>
        <taxon>Pseudomonadati</taxon>
        <taxon>Pseudomonadota</taxon>
        <taxon>Betaproteobacteria</taxon>
        <taxon>Rhodocyclales</taxon>
        <taxon>Zoogloeaceae</taxon>
        <taxon>Zoogloea</taxon>
    </lineage>
</organism>